<protein>
    <recommendedName>
        <fullName evidence="5">U6 small nuclear RNA (adenine-(43)-N(6))-methyltransferase</fullName>
        <ecNumber evidence="5">2.1.1.-</ecNumber>
    </recommendedName>
</protein>
<dbReference type="GO" id="GO:0008168">
    <property type="term" value="F:methyltransferase activity"/>
    <property type="evidence" value="ECO:0007669"/>
    <property type="project" value="UniProtKB-UniRule"/>
</dbReference>
<evidence type="ECO:0000256" key="6">
    <source>
        <dbReference type="PIRSR" id="PIRSR037350-1"/>
    </source>
</evidence>
<evidence type="ECO:0000256" key="2">
    <source>
        <dbReference type="ARBA" id="ARBA00022603"/>
    </source>
</evidence>
<dbReference type="Proteomes" id="UP000014760">
    <property type="component" value="Unassembled WGS sequence"/>
</dbReference>
<evidence type="ECO:0000313" key="10">
    <source>
        <dbReference type="Proteomes" id="UP000014760"/>
    </source>
</evidence>
<dbReference type="FunCoup" id="R7U2G0">
    <property type="interactions" value="2106"/>
</dbReference>
<dbReference type="HOGENOM" id="CLU_027534_0_0_1"/>
<sequence length="453" mass="51509">MALNKFMHPRNPYRIKKPDFKALASKYEEFKTHCTTDSKGQVHLDFKKPECLKALTVALLKDDFDLDLDLPIDRLIPTVPLRLNYILWLEDVFGEGTPVLNAIDIGTGASCIYPLLAAKKNQWHFLASESDATNFTYATDNVKKNNLAHLVRVVQPTEPSGMLCDILMNNEESFDFCMCNPPFFGSNLEAWGMLTSRSESRPEPLSANTASPQESVVPGGEVQFVKQMISDSLVLKNRIRVYTSMLGKKSSLSVLKEELSRCEISNTGTTELCQGRTMRWVIAWSFDNTVKFPKPLGKKLLEVKPTNPIMWKIPSQTHTKQSIHELLLKHLNDLQMSVKFSEDCYHAIAHHNTWSHQRRQRRQKERELSSPEKKNHGQKRLSDEDVSLGHKKLKTEDGDSVVVEASTSSPPILEFEMKLKDVEGDFVVEAKLMKSGSKDLLHQVLQFLKNRVK</sequence>
<proteinExistence type="inferred from homology"/>
<reference evidence="8 10" key="2">
    <citation type="journal article" date="2013" name="Nature">
        <title>Insights into bilaterian evolution from three spiralian genomes.</title>
        <authorList>
            <person name="Simakov O."/>
            <person name="Marletaz F."/>
            <person name="Cho S.J."/>
            <person name="Edsinger-Gonzales E."/>
            <person name="Havlak P."/>
            <person name="Hellsten U."/>
            <person name="Kuo D.H."/>
            <person name="Larsson T."/>
            <person name="Lv J."/>
            <person name="Arendt D."/>
            <person name="Savage R."/>
            <person name="Osoegawa K."/>
            <person name="de Jong P."/>
            <person name="Grimwood J."/>
            <person name="Chapman J.A."/>
            <person name="Shapiro H."/>
            <person name="Aerts A."/>
            <person name="Otillar R.P."/>
            <person name="Terry A.Y."/>
            <person name="Boore J.L."/>
            <person name="Grigoriev I.V."/>
            <person name="Lindberg D.R."/>
            <person name="Seaver E.C."/>
            <person name="Weisblat D.A."/>
            <person name="Putnam N.H."/>
            <person name="Rokhsar D.S."/>
        </authorList>
    </citation>
    <scope>NUCLEOTIDE SEQUENCE</scope>
    <source>
        <strain evidence="8 10">I ESC-2004</strain>
    </source>
</reference>
<dbReference type="PANTHER" id="PTHR13393:SF0">
    <property type="entry name" value="RNA N6-ADENOSINE-METHYLTRANSFERASE METTL16"/>
    <property type="match status" value="1"/>
</dbReference>
<dbReference type="CDD" id="cd02440">
    <property type="entry name" value="AdoMet_MTases"/>
    <property type="match status" value="1"/>
</dbReference>
<evidence type="ECO:0000256" key="7">
    <source>
        <dbReference type="SAM" id="MobiDB-lite"/>
    </source>
</evidence>
<evidence type="ECO:0000256" key="4">
    <source>
        <dbReference type="ARBA" id="ARBA00022691"/>
    </source>
</evidence>
<feature type="region of interest" description="Disordered" evidence="7">
    <location>
        <begin position="353"/>
        <end position="403"/>
    </location>
</feature>
<dbReference type="AlphaFoldDB" id="R7U2G0"/>
<dbReference type="InterPro" id="IPR029063">
    <property type="entry name" value="SAM-dependent_MTases_sf"/>
</dbReference>
<dbReference type="EMBL" id="KB308591">
    <property type="protein sequence ID" value="ELT97345.1"/>
    <property type="molecule type" value="Genomic_DNA"/>
</dbReference>
<keyword evidence="10" id="KW-1185">Reference proteome</keyword>
<dbReference type="PANTHER" id="PTHR13393">
    <property type="entry name" value="SAM-DEPENDENT METHYLTRANSFERASE"/>
    <property type="match status" value="1"/>
</dbReference>
<accession>R7U2G0</accession>
<dbReference type="EC" id="2.1.1.-" evidence="5"/>
<name>R7U2G0_CAPTE</name>
<feature type="binding site" evidence="6">
    <location>
        <position position="129"/>
    </location>
    <ligand>
        <name>S-adenosyl-L-methionine</name>
        <dbReference type="ChEBI" id="CHEBI:59789"/>
    </ligand>
</feature>
<organism evidence="8">
    <name type="scientific">Capitella teleta</name>
    <name type="common">Polychaete worm</name>
    <dbReference type="NCBI Taxonomy" id="283909"/>
    <lineage>
        <taxon>Eukaryota</taxon>
        <taxon>Metazoa</taxon>
        <taxon>Spiralia</taxon>
        <taxon>Lophotrochozoa</taxon>
        <taxon>Annelida</taxon>
        <taxon>Polychaeta</taxon>
        <taxon>Sedentaria</taxon>
        <taxon>Scolecida</taxon>
        <taxon>Capitellidae</taxon>
        <taxon>Capitella</taxon>
    </lineage>
</organism>
<dbReference type="EnsemblMetazoa" id="CapteT204861">
    <property type="protein sequence ID" value="CapteP204861"/>
    <property type="gene ID" value="CapteG204861"/>
</dbReference>
<keyword evidence="4 6" id="KW-0949">S-adenosyl-L-methionine</keyword>
<reference evidence="9" key="3">
    <citation type="submission" date="2015-06" db="UniProtKB">
        <authorList>
            <consortium name="EnsemblMetazoa"/>
        </authorList>
    </citation>
    <scope>IDENTIFICATION</scope>
</reference>
<dbReference type="OrthoDB" id="514248at2759"/>
<evidence type="ECO:0000256" key="1">
    <source>
        <dbReference type="ARBA" id="ARBA00005878"/>
    </source>
</evidence>
<dbReference type="InterPro" id="IPR017182">
    <property type="entry name" value="METTL16/PsiM"/>
</dbReference>
<dbReference type="Gene3D" id="3.40.50.150">
    <property type="entry name" value="Vaccinia Virus protein VP39"/>
    <property type="match status" value="1"/>
</dbReference>
<evidence type="ECO:0000256" key="5">
    <source>
        <dbReference type="PIRNR" id="PIRNR037350"/>
    </source>
</evidence>
<dbReference type="STRING" id="283909.R7U2G0"/>
<evidence type="ECO:0000313" key="9">
    <source>
        <dbReference type="EnsemblMetazoa" id="CapteP204861"/>
    </source>
</evidence>
<gene>
    <name evidence="8" type="ORF">CAPTEDRAFT_204861</name>
</gene>
<dbReference type="Pfam" id="PF05971">
    <property type="entry name" value="Methyltransf_10"/>
    <property type="match status" value="1"/>
</dbReference>
<dbReference type="InterPro" id="IPR010286">
    <property type="entry name" value="METTL16/RlmF"/>
</dbReference>
<dbReference type="GO" id="GO:0005634">
    <property type="term" value="C:nucleus"/>
    <property type="evidence" value="ECO:0007669"/>
    <property type="project" value="TreeGrafter"/>
</dbReference>
<dbReference type="PIRSF" id="PIRSF037350">
    <property type="entry name" value="Mtase_ZK1128_prd"/>
    <property type="match status" value="1"/>
</dbReference>
<evidence type="ECO:0000313" key="8">
    <source>
        <dbReference type="EMBL" id="ELT97345.1"/>
    </source>
</evidence>
<reference evidence="10" key="1">
    <citation type="submission" date="2012-12" db="EMBL/GenBank/DDBJ databases">
        <authorList>
            <person name="Hellsten U."/>
            <person name="Grimwood J."/>
            <person name="Chapman J.A."/>
            <person name="Shapiro H."/>
            <person name="Aerts A."/>
            <person name="Otillar R.P."/>
            <person name="Terry A.Y."/>
            <person name="Boore J.L."/>
            <person name="Simakov O."/>
            <person name="Marletaz F."/>
            <person name="Cho S.-J."/>
            <person name="Edsinger-Gonzales E."/>
            <person name="Havlak P."/>
            <person name="Kuo D.-H."/>
            <person name="Larsson T."/>
            <person name="Lv J."/>
            <person name="Arendt D."/>
            <person name="Savage R."/>
            <person name="Osoegawa K."/>
            <person name="de Jong P."/>
            <person name="Lindberg D.R."/>
            <person name="Seaver E.C."/>
            <person name="Weisblat D.A."/>
            <person name="Putnam N.H."/>
            <person name="Grigoriev I.V."/>
            <person name="Rokhsar D.S."/>
        </authorList>
    </citation>
    <scope>NUCLEOTIDE SEQUENCE</scope>
    <source>
        <strain evidence="10">I ESC-2004</strain>
    </source>
</reference>
<keyword evidence="2 5" id="KW-0489">Methyltransferase</keyword>
<dbReference type="GO" id="GO:0070475">
    <property type="term" value="P:rRNA base methylation"/>
    <property type="evidence" value="ECO:0007669"/>
    <property type="project" value="TreeGrafter"/>
</dbReference>
<feature type="binding site" evidence="6">
    <location>
        <position position="180"/>
    </location>
    <ligand>
        <name>S-adenosyl-L-methionine</name>
        <dbReference type="ChEBI" id="CHEBI:59789"/>
    </ligand>
</feature>
<evidence type="ECO:0000256" key="3">
    <source>
        <dbReference type="ARBA" id="ARBA00022679"/>
    </source>
</evidence>
<comment type="similarity">
    <text evidence="1 5">Belongs to the methyltransferase superfamily. METTL16/RlmF family.</text>
</comment>
<dbReference type="SUPFAM" id="SSF53335">
    <property type="entry name" value="S-adenosyl-L-methionine-dependent methyltransferases"/>
    <property type="match status" value="1"/>
</dbReference>
<keyword evidence="3 5" id="KW-0808">Transferase</keyword>
<dbReference type="OMA" id="TEFCQGH"/>
<dbReference type="EMBL" id="AMQN01010956">
    <property type="status" value="NOT_ANNOTATED_CDS"/>
    <property type="molecule type" value="Genomic_DNA"/>
</dbReference>
<feature type="binding site" evidence="6">
    <location>
        <position position="106"/>
    </location>
    <ligand>
        <name>S-adenosyl-L-methionine</name>
        <dbReference type="ChEBI" id="CHEBI:59789"/>
    </ligand>
</feature>
<feature type="compositionally biased region" description="Basic and acidic residues" evidence="7">
    <location>
        <begin position="364"/>
        <end position="383"/>
    </location>
</feature>
<feature type="binding site" evidence="6">
    <location>
        <position position="82"/>
    </location>
    <ligand>
        <name>S-adenosyl-L-methionine</name>
        <dbReference type="ChEBI" id="CHEBI:59789"/>
    </ligand>
</feature>